<dbReference type="EMBL" id="WKJK01000002">
    <property type="protein sequence ID" value="MRW88948.1"/>
    <property type="molecule type" value="Genomic_DNA"/>
</dbReference>
<evidence type="ECO:0000313" key="1">
    <source>
        <dbReference type="EMBL" id="MRW88948.1"/>
    </source>
</evidence>
<accession>A0A6I2KT36</accession>
<sequence>MTLGSLGNLKVSIVHTENRHGIRIISFRKASKKERHILRDAE</sequence>
<dbReference type="InterPro" id="IPR038573">
    <property type="entry name" value="BrnT_sf"/>
</dbReference>
<organism evidence="1 2">
    <name type="scientific">Duganella guangzhouensis</name>
    <dbReference type="NCBI Taxonomy" id="2666084"/>
    <lineage>
        <taxon>Bacteria</taxon>
        <taxon>Pseudomonadati</taxon>
        <taxon>Pseudomonadota</taxon>
        <taxon>Betaproteobacteria</taxon>
        <taxon>Burkholderiales</taxon>
        <taxon>Oxalobacteraceae</taxon>
        <taxon>Telluria group</taxon>
        <taxon>Duganella</taxon>
    </lineage>
</organism>
<comment type="caution">
    <text evidence="1">The sequence shown here is derived from an EMBL/GenBank/DDBJ whole genome shotgun (WGS) entry which is preliminary data.</text>
</comment>
<gene>
    <name evidence="1" type="ORF">GJ699_03020</name>
</gene>
<reference evidence="1 2" key="1">
    <citation type="submission" date="2019-11" db="EMBL/GenBank/DDBJ databases">
        <title>Novel species isolated from a subtropical stream in China.</title>
        <authorList>
            <person name="Lu H."/>
        </authorList>
    </citation>
    <scope>NUCLEOTIDE SEQUENCE [LARGE SCALE GENOMIC DNA]</scope>
    <source>
        <strain evidence="1 2">FT80W</strain>
    </source>
</reference>
<dbReference type="AlphaFoldDB" id="A0A6I2KT36"/>
<dbReference type="Proteomes" id="UP000433309">
    <property type="component" value="Unassembled WGS sequence"/>
</dbReference>
<proteinExistence type="predicted"/>
<name>A0A6I2KT36_9BURK</name>
<keyword evidence="2" id="KW-1185">Reference proteome</keyword>
<protein>
    <recommendedName>
        <fullName evidence="3">BrnT family toxin</fullName>
    </recommendedName>
</protein>
<evidence type="ECO:0008006" key="3">
    <source>
        <dbReference type="Google" id="ProtNLM"/>
    </source>
</evidence>
<dbReference type="Gene3D" id="3.10.450.530">
    <property type="entry name" value="Ribonuclease toxin, BrnT, of type II toxin-antitoxin system"/>
    <property type="match status" value="1"/>
</dbReference>
<evidence type="ECO:0000313" key="2">
    <source>
        <dbReference type="Proteomes" id="UP000433309"/>
    </source>
</evidence>